<name>A0A4R2JBR4_9PSEU</name>
<dbReference type="PANTHER" id="PTHR19372">
    <property type="entry name" value="SULFITE REDUCTASE"/>
    <property type="match status" value="1"/>
</dbReference>
<dbReference type="RefSeq" id="WP_132123195.1">
    <property type="nucleotide sequence ID" value="NZ_SLWS01000009.1"/>
</dbReference>
<reference evidence="3 4" key="1">
    <citation type="submission" date="2019-03" db="EMBL/GenBank/DDBJ databases">
        <title>Genomic Encyclopedia of Type Strains, Phase IV (KMG-IV): sequencing the most valuable type-strain genomes for metagenomic binning, comparative biology and taxonomic classification.</title>
        <authorList>
            <person name="Goeker M."/>
        </authorList>
    </citation>
    <scope>NUCLEOTIDE SEQUENCE [LARGE SCALE GENOMIC DNA]</scope>
    <source>
        <strain evidence="3 4">DSM 45934</strain>
    </source>
</reference>
<evidence type="ECO:0000313" key="4">
    <source>
        <dbReference type="Proteomes" id="UP000295680"/>
    </source>
</evidence>
<evidence type="ECO:0000256" key="1">
    <source>
        <dbReference type="SAM" id="Phobius"/>
    </source>
</evidence>
<dbReference type="Gene3D" id="3.90.420.10">
    <property type="entry name" value="Oxidoreductase, molybdopterin-binding domain"/>
    <property type="match status" value="1"/>
</dbReference>
<organism evidence="3 4">
    <name type="scientific">Actinocrispum wychmicini</name>
    <dbReference type="NCBI Taxonomy" id="1213861"/>
    <lineage>
        <taxon>Bacteria</taxon>
        <taxon>Bacillati</taxon>
        <taxon>Actinomycetota</taxon>
        <taxon>Actinomycetes</taxon>
        <taxon>Pseudonocardiales</taxon>
        <taxon>Pseudonocardiaceae</taxon>
        <taxon>Actinocrispum</taxon>
    </lineage>
</organism>
<sequence length="512" mass="54460">MDSQGDARRLPFFRSAVVGVLAVAAALAAGHLVASVLNPSASPFFAVGSTAIDLTPTDLKEFAVRQFGTNDKLVLLTGMAVVLLVFAVIAGLLSRRGPRPGMVLAVMLGGLGIAAVLARPDTSFVDILAPGASLVVGAGVFYMLHTRASHKDTVDTPAEGPSRRQFLYTSAGVAVGVGVAGVGGQLIADRVNIEDSRTAVGSLVAAEQAPAIPSDADFAQLGTPRFLTSNRDFYRVDTLLNVPRLRAEDYVLRIHGAVDKELTLRFADIRRMRLVERTITMTCVSNEVGGPYVSTSNFIGVPLRDILDQAGVKPGAEQLFSTSVDGWTAGTPVADVLDRGLLAIGMNGEPLPAEHGFPARMVVPGLYGFVSATKWVVDMEFNKFADKQAYWLKRGWGRTAPIKTQCRIDSPNGFATVRPGKVTVAGVAWAQPRGIAKVEVRADNGPWTPATLATDVNPNTWRMWQAQLDLAPGLHTVECRATDKSGYTQTDQRVAPIPDGATGWHSTTFTSG</sequence>
<dbReference type="GO" id="GO:0006790">
    <property type="term" value="P:sulfur compound metabolic process"/>
    <property type="evidence" value="ECO:0007669"/>
    <property type="project" value="TreeGrafter"/>
</dbReference>
<proteinExistence type="predicted"/>
<feature type="transmembrane region" description="Helical" evidence="1">
    <location>
        <begin position="100"/>
        <end position="118"/>
    </location>
</feature>
<feature type="transmembrane region" description="Helical" evidence="1">
    <location>
        <begin position="12"/>
        <end position="34"/>
    </location>
</feature>
<dbReference type="Proteomes" id="UP000295680">
    <property type="component" value="Unassembled WGS sequence"/>
</dbReference>
<keyword evidence="1" id="KW-1133">Transmembrane helix</keyword>
<dbReference type="PANTHER" id="PTHR19372:SF7">
    <property type="entry name" value="SULFITE OXIDASE, MITOCHONDRIAL"/>
    <property type="match status" value="1"/>
</dbReference>
<keyword evidence="4" id="KW-1185">Reference proteome</keyword>
<feature type="domain" description="Oxidoreductase molybdopterin-binding" evidence="2">
    <location>
        <begin position="241"/>
        <end position="391"/>
    </location>
</feature>
<dbReference type="AlphaFoldDB" id="A0A4R2JBR4"/>
<protein>
    <submittedName>
        <fullName evidence="3">Secreted protein</fullName>
    </submittedName>
</protein>
<dbReference type="SUPFAM" id="SSF81296">
    <property type="entry name" value="E set domains"/>
    <property type="match status" value="1"/>
</dbReference>
<dbReference type="EMBL" id="SLWS01000009">
    <property type="protein sequence ID" value="TCO54206.1"/>
    <property type="molecule type" value="Genomic_DNA"/>
</dbReference>
<dbReference type="GO" id="GO:0043546">
    <property type="term" value="F:molybdopterin cofactor binding"/>
    <property type="evidence" value="ECO:0007669"/>
    <property type="project" value="TreeGrafter"/>
</dbReference>
<feature type="transmembrane region" description="Helical" evidence="1">
    <location>
        <begin position="73"/>
        <end position="93"/>
    </location>
</feature>
<accession>A0A4R2JBR4</accession>
<dbReference type="OrthoDB" id="9795587at2"/>
<dbReference type="InterPro" id="IPR014756">
    <property type="entry name" value="Ig_E-set"/>
</dbReference>
<dbReference type="GO" id="GO:0008482">
    <property type="term" value="F:sulfite oxidase activity"/>
    <property type="evidence" value="ECO:0007669"/>
    <property type="project" value="TreeGrafter"/>
</dbReference>
<gene>
    <name evidence="3" type="ORF">EV192_109186</name>
</gene>
<dbReference type="NCBIfam" id="TIGR01409">
    <property type="entry name" value="TAT_signal_seq"/>
    <property type="match status" value="1"/>
</dbReference>
<evidence type="ECO:0000313" key="3">
    <source>
        <dbReference type="EMBL" id="TCO54206.1"/>
    </source>
</evidence>
<comment type="caution">
    <text evidence="3">The sequence shown here is derived from an EMBL/GenBank/DDBJ whole genome shotgun (WGS) entry which is preliminary data.</text>
</comment>
<evidence type="ECO:0000259" key="2">
    <source>
        <dbReference type="Pfam" id="PF00174"/>
    </source>
</evidence>
<keyword evidence="1" id="KW-0812">Transmembrane</keyword>
<dbReference type="InterPro" id="IPR019546">
    <property type="entry name" value="TAT_signal_bac_arc"/>
</dbReference>
<feature type="transmembrane region" description="Helical" evidence="1">
    <location>
        <begin position="124"/>
        <end position="145"/>
    </location>
</feature>
<dbReference type="SUPFAM" id="SSF56524">
    <property type="entry name" value="Oxidoreductase molybdopterin-binding domain"/>
    <property type="match status" value="1"/>
</dbReference>
<keyword evidence="1" id="KW-0472">Membrane</keyword>
<dbReference type="InterPro" id="IPR000572">
    <property type="entry name" value="OxRdtase_Mopterin-bd_dom"/>
</dbReference>
<feature type="transmembrane region" description="Helical" evidence="1">
    <location>
        <begin position="166"/>
        <end position="188"/>
    </location>
</feature>
<dbReference type="Pfam" id="PF00174">
    <property type="entry name" value="Oxidored_molyb"/>
    <property type="match status" value="1"/>
</dbReference>
<dbReference type="GO" id="GO:0020037">
    <property type="term" value="F:heme binding"/>
    <property type="evidence" value="ECO:0007669"/>
    <property type="project" value="TreeGrafter"/>
</dbReference>
<dbReference type="Gene3D" id="2.60.40.650">
    <property type="match status" value="1"/>
</dbReference>
<dbReference type="InterPro" id="IPR036374">
    <property type="entry name" value="OxRdtase_Mopterin-bd_sf"/>
</dbReference>